<dbReference type="HAMAP" id="MF_00161">
    <property type="entry name" value="LspA"/>
    <property type="match status" value="1"/>
</dbReference>
<evidence type="ECO:0000256" key="2">
    <source>
        <dbReference type="ARBA" id="ARBA00022475"/>
    </source>
</evidence>
<comment type="catalytic activity">
    <reaction evidence="9 10">
        <text>Release of signal peptides from bacterial membrane prolipoproteins. Hydrolyzes -Xaa-Yaa-Zaa-|-(S,diacylglyceryl)Cys-, in which Xaa is hydrophobic (preferably Leu), and Yaa (Ala or Ser) and Zaa (Gly or Ala) have small, neutral side chains.</text>
        <dbReference type="EC" id="3.4.23.36"/>
    </reaction>
</comment>
<dbReference type="GO" id="GO:0006508">
    <property type="term" value="P:proteolysis"/>
    <property type="evidence" value="ECO:0007669"/>
    <property type="project" value="UniProtKB-KW"/>
</dbReference>
<gene>
    <name evidence="9" type="primary">lspA</name>
    <name evidence="12" type="ORF">SAMN02745702_01472</name>
</gene>
<keyword evidence="13" id="KW-1185">Reference proteome</keyword>
<keyword evidence="7 9" id="KW-1133">Transmembrane helix</keyword>
<dbReference type="EMBL" id="FUYA01000004">
    <property type="protein sequence ID" value="SKA71405.1"/>
    <property type="molecule type" value="Genomic_DNA"/>
</dbReference>
<evidence type="ECO:0000313" key="13">
    <source>
        <dbReference type="Proteomes" id="UP000189733"/>
    </source>
</evidence>
<dbReference type="RefSeq" id="WP_078684756.1">
    <property type="nucleotide sequence ID" value="NZ_FUYA01000004.1"/>
</dbReference>
<dbReference type="OrthoDB" id="9810259at2"/>
<accession>A0A1T4W2W5</accession>
<keyword evidence="4 9" id="KW-0812">Transmembrane</keyword>
<feature type="active site" evidence="9">
    <location>
        <position position="138"/>
    </location>
</feature>
<feature type="active site" evidence="9">
    <location>
        <position position="120"/>
    </location>
</feature>
<dbReference type="EC" id="3.4.23.36" evidence="9"/>
<evidence type="ECO:0000256" key="7">
    <source>
        <dbReference type="ARBA" id="ARBA00022989"/>
    </source>
</evidence>
<keyword evidence="5 9" id="KW-0064">Aspartyl protease</keyword>
<dbReference type="NCBIfam" id="TIGR00077">
    <property type="entry name" value="lspA"/>
    <property type="match status" value="1"/>
</dbReference>
<evidence type="ECO:0000256" key="9">
    <source>
        <dbReference type="HAMAP-Rule" id="MF_00161"/>
    </source>
</evidence>
<comment type="pathway">
    <text evidence="9">Protein modification; lipoprotein biosynthesis (signal peptide cleavage).</text>
</comment>
<dbReference type="GO" id="GO:0004190">
    <property type="term" value="F:aspartic-type endopeptidase activity"/>
    <property type="evidence" value="ECO:0007669"/>
    <property type="project" value="UniProtKB-UniRule"/>
</dbReference>
<proteinExistence type="inferred from homology"/>
<feature type="transmembrane region" description="Helical" evidence="9">
    <location>
        <begin position="129"/>
        <end position="155"/>
    </location>
</feature>
<dbReference type="PRINTS" id="PR00781">
    <property type="entry name" value="LIPOSIGPTASE"/>
</dbReference>
<evidence type="ECO:0000256" key="6">
    <source>
        <dbReference type="ARBA" id="ARBA00022801"/>
    </source>
</evidence>
<dbReference type="PANTHER" id="PTHR33695:SF1">
    <property type="entry name" value="LIPOPROTEIN SIGNAL PEPTIDASE"/>
    <property type="match status" value="1"/>
</dbReference>
<protein>
    <recommendedName>
        <fullName evidence="9">Lipoprotein signal peptidase</fullName>
        <ecNumber evidence="9">3.4.23.36</ecNumber>
    </recommendedName>
    <alternativeName>
        <fullName evidence="9">Prolipoprotein signal peptidase</fullName>
    </alternativeName>
    <alternativeName>
        <fullName evidence="9">Signal peptidase II</fullName>
        <shortName evidence="9">SPase II</shortName>
    </alternativeName>
</protein>
<feature type="transmembrane region" description="Helical" evidence="9">
    <location>
        <begin position="92"/>
        <end position="109"/>
    </location>
</feature>
<reference evidence="12 13" key="1">
    <citation type="submission" date="2017-02" db="EMBL/GenBank/DDBJ databases">
        <authorList>
            <person name="Peterson S.W."/>
        </authorList>
    </citation>
    <scope>NUCLEOTIDE SEQUENCE [LARGE SCALE GENOMIC DNA]</scope>
    <source>
        <strain evidence="12 13">DSM 18034</strain>
    </source>
</reference>
<evidence type="ECO:0000256" key="5">
    <source>
        <dbReference type="ARBA" id="ARBA00022750"/>
    </source>
</evidence>
<dbReference type="PROSITE" id="PS00855">
    <property type="entry name" value="SPASE_II"/>
    <property type="match status" value="1"/>
</dbReference>
<comment type="subcellular location">
    <subcellularLocation>
        <location evidence="9">Cell membrane</location>
        <topology evidence="9">Multi-pass membrane protein</topology>
    </subcellularLocation>
</comment>
<dbReference type="AlphaFoldDB" id="A0A1T4W2W5"/>
<evidence type="ECO:0000256" key="10">
    <source>
        <dbReference type="RuleBase" id="RU000594"/>
    </source>
</evidence>
<dbReference type="UniPathway" id="UPA00665"/>
<evidence type="ECO:0000256" key="3">
    <source>
        <dbReference type="ARBA" id="ARBA00022670"/>
    </source>
</evidence>
<evidence type="ECO:0000256" key="8">
    <source>
        <dbReference type="ARBA" id="ARBA00023136"/>
    </source>
</evidence>
<evidence type="ECO:0000256" key="11">
    <source>
        <dbReference type="RuleBase" id="RU004181"/>
    </source>
</evidence>
<keyword evidence="2 9" id="KW-1003">Cell membrane</keyword>
<evidence type="ECO:0000313" key="12">
    <source>
        <dbReference type="EMBL" id="SKA71405.1"/>
    </source>
</evidence>
<comment type="function">
    <text evidence="9 10">This protein specifically catalyzes the removal of signal peptides from prolipoproteins.</text>
</comment>
<keyword evidence="8 9" id="KW-0472">Membrane</keyword>
<dbReference type="Pfam" id="PF01252">
    <property type="entry name" value="Peptidase_A8"/>
    <property type="match status" value="1"/>
</dbReference>
<name>A0A1T4W2W5_9BACT</name>
<sequence length="161" mass="18101">MRFRYVAASLLALVVLFADQVSKLWIIDNIPVWGGFEVIPGFFNIVHVLNKGAAFGFLNDNSITWQTTFFVCTALVAIGVIFYLLKDTCTDRWSVGALGCILGGALGNLTDRIRYGFVVDFLDVYYKDWHWPAFNIADIAICAGVGLLLFFWVIFPKSHQH</sequence>
<comment type="similarity">
    <text evidence="1 9 11">Belongs to the peptidase A8 family.</text>
</comment>
<dbReference type="PANTHER" id="PTHR33695">
    <property type="entry name" value="LIPOPROTEIN SIGNAL PEPTIDASE"/>
    <property type="match status" value="1"/>
</dbReference>
<evidence type="ECO:0000256" key="4">
    <source>
        <dbReference type="ARBA" id="ARBA00022692"/>
    </source>
</evidence>
<keyword evidence="3 9" id="KW-0645">Protease</keyword>
<organism evidence="12 13">
    <name type="scientific">Desulfobaculum bizertense DSM 18034</name>
    <dbReference type="NCBI Taxonomy" id="1121442"/>
    <lineage>
        <taxon>Bacteria</taxon>
        <taxon>Pseudomonadati</taxon>
        <taxon>Thermodesulfobacteriota</taxon>
        <taxon>Desulfovibrionia</taxon>
        <taxon>Desulfovibrionales</taxon>
        <taxon>Desulfovibrionaceae</taxon>
        <taxon>Desulfobaculum</taxon>
    </lineage>
</organism>
<keyword evidence="6 9" id="KW-0378">Hydrolase</keyword>
<dbReference type="InterPro" id="IPR001872">
    <property type="entry name" value="Peptidase_A8"/>
</dbReference>
<dbReference type="STRING" id="1121442.SAMN02745702_01472"/>
<dbReference type="GO" id="GO:0005886">
    <property type="term" value="C:plasma membrane"/>
    <property type="evidence" value="ECO:0007669"/>
    <property type="project" value="UniProtKB-SubCell"/>
</dbReference>
<feature type="transmembrane region" description="Helical" evidence="9">
    <location>
        <begin position="63"/>
        <end position="85"/>
    </location>
</feature>
<evidence type="ECO:0000256" key="1">
    <source>
        <dbReference type="ARBA" id="ARBA00006139"/>
    </source>
</evidence>
<comment type="caution">
    <text evidence="9">Lacks conserved residue(s) required for the propagation of feature annotation.</text>
</comment>
<dbReference type="Proteomes" id="UP000189733">
    <property type="component" value="Unassembled WGS sequence"/>
</dbReference>